<sequence>MRPKVRTTTSSNRWPTAEGFKVQRHILLVDDNPNDLELALNVLDLDGSEAEQQVTVASSGQEALRLLRDPAEPLPDLVLLDLKMPHMDGIAVLDAIRAEDALRDIPVVMLTTSGEERDIRESYAHGATAYVVKPLDFGQFREAMQTIRAFWMHLNRPPRLN</sequence>
<dbReference type="Pfam" id="PF00072">
    <property type="entry name" value="Response_reg"/>
    <property type="match status" value="1"/>
</dbReference>
<evidence type="ECO:0000313" key="4">
    <source>
        <dbReference type="Proteomes" id="UP001458946"/>
    </source>
</evidence>
<comment type="caution">
    <text evidence="3">The sequence shown here is derived from an EMBL/GenBank/DDBJ whole genome shotgun (WGS) entry which is preliminary data.</text>
</comment>
<dbReference type="EMBL" id="BAABRN010000021">
    <property type="protein sequence ID" value="GAA5502339.1"/>
    <property type="molecule type" value="Genomic_DNA"/>
</dbReference>
<dbReference type="SUPFAM" id="SSF52172">
    <property type="entry name" value="CheY-like"/>
    <property type="match status" value="1"/>
</dbReference>
<name>A0ABP9VAQ9_9DEIO</name>
<keyword evidence="1" id="KW-0597">Phosphoprotein</keyword>
<dbReference type="SMART" id="SM00448">
    <property type="entry name" value="REC"/>
    <property type="match status" value="1"/>
</dbReference>
<reference evidence="3 4" key="1">
    <citation type="submission" date="2024-02" db="EMBL/GenBank/DDBJ databases">
        <title>Deinococcus xinjiangensis NBRC 107630.</title>
        <authorList>
            <person name="Ichikawa N."/>
            <person name="Katano-Makiyama Y."/>
            <person name="Hidaka K."/>
        </authorList>
    </citation>
    <scope>NUCLEOTIDE SEQUENCE [LARGE SCALE GENOMIC DNA]</scope>
    <source>
        <strain evidence="3 4">NBRC 107630</strain>
    </source>
</reference>
<dbReference type="Gene3D" id="3.40.50.2300">
    <property type="match status" value="1"/>
</dbReference>
<proteinExistence type="predicted"/>
<gene>
    <name evidence="3" type="primary">rssB_2</name>
    <name evidence="3" type="ORF">Dxin01_02083</name>
</gene>
<dbReference type="InterPro" id="IPR001789">
    <property type="entry name" value="Sig_transdc_resp-reg_receiver"/>
</dbReference>
<evidence type="ECO:0000259" key="2">
    <source>
        <dbReference type="PROSITE" id="PS50110"/>
    </source>
</evidence>
<protein>
    <submittedName>
        <fullName evidence="3">Regulator of RpoS</fullName>
    </submittedName>
</protein>
<evidence type="ECO:0000313" key="3">
    <source>
        <dbReference type="EMBL" id="GAA5502339.1"/>
    </source>
</evidence>
<accession>A0ABP9VAQ9</accession>
<dbReference type="InterPro" id="IPR052893">
    <property type="entry name" value="TCS_response_regulator"/>
</dbReference>
<dbReference type="InterPro" id="IPR011006">
    <property type="entry name" value="CheY-like_superfamily"/>
</dbReference>
<feature type="modified residue" description="4-aspartylphosphate" evidence="1">
    <location>
        <position position="81"/>
    </location>
</feature>
<feature type="domain" description="Response regulatory" evidence="2">
    <location>
        <begin position="25"/>
        <end position="148"/>
    </location>
</feature>
<dbReference type="CDD" id="cd17557">
    <property type="entry name" value="REC_Rcp-like"/>
    <property type="match status" value="1"/>
</dbReference>
<organism evidence="3 4">
    <name type="scientific">Deinococcus xinjiangensis</name>
    <dbReference type="NCBI Taxonomy" id="457454"/>
    <lineage>
        <taxon>Bacteria</taxon>
        <taxon>Thermotogati</taxon>
        <taxon>Deinococcota</taxon>
        <taxon>Deinococci</taxon>
        <taxon>Deinococcales</taxon>
        <taxon>Deinococcaceae</taxon>
        <taxon>Deinococcus</taxon>
    </lineage>
</organism>
<dbReference type="PANTHER" id="PTHR44520">
    <property type="entry name" value="RESPONSE REGULATOR RCP1-RELATED"/>
    <property type="match status" value="1"/>
</dbReference>
<dbReference type="Proteomes" id="UP001458946">
    <property type="component" value="Unassembled WGS sequence"/>
</dbReference>
<keyword evidence="4" id="KW-1185">Reference proteome</keyword>
<dbReference type="PROSITE" id="PS50110">
    <property type="entry name" value="RESPONSE_REGULATORY"/>
    <property type="match status" value="1"/>
</dbReference>
<dbReference type="PANTHER" id="PTHR44520:SF2">
    <property type="entry name" value="RESPONSE REGULATOR RCP1"/>
    <property type="match status" value="1"/>
</dbReference>
<evidence type="ECO:0000256" key="1">
    <source>
        <dbReference type="PROSITE-ProRule" id="PRU00169"/>
    </source>
</evidence>